<dbReference type="GO" id="GO:0006307">
    <property type="term" value="P:DNA alkylation repair"/>
    <property type="evidence" value="ECO:0007669"/>
    <property type="project" value="TreeGrafter"/>
</dbReference>
<dbReference type="Proteomes" id="UP000242310">
    <property type="component" value="Unassembled WGS sequence"/>
</dbReference>
<dbReference type="GO" id="GO:0008725">
    <property type="term" value="F:DNA-3-methyladenine glycosylase activity"/>
    <property type="evidence" value="ECO:0007669"/>
    <property type="project" value="TreeGrafter"/>
</dbReference>
<dbReference type="InterPro" id="IPR051912">
    <property type="entry name" value="Alkylbase_DNA_Glycosylase/TA"/>
</dbReference>
<dbReference type="Gene3D" id="1.10.340.30">
    <property type="entry name" value="Hypothetical protein, domain 2"/>
    <property type="match status" value="1"/>
</dbReference>
<dbReference type="PANTHER" id="PTHR43003:SF5">
    <property type="entry name" value="DNA-3-METHYLADENINE GLYCOSYLASE"/>
    <property type="match status" value="1"/>
</dbReference>
<comment type="similarity">
    <text evidence="2">Belongs to the alkylbase DNA glycosidase AlkA family.</text>
</comment>
<dbReference type="Pfam" id="PF00730">
    <property type="entry name" value="HhH-GPD"/>
    <property type="match status" value="1"/>
</dbReference>
<comment type="caution">
    <text evidence="7">The sequence shown here is derived from an EMBL/GenBank/DDBJ whole genome shotgun (WGS) entry which is preliminary data.</text>
</comment>
<dbReference type="InterPro" id="IPR011257">
    <property type="entry name" value="DNA_glycosylase"/>
</dbReference>
<evidence type="ECO:0000313" key="7">
    <source>
        <dbReference type="EMBL" id="PSL43606.1"/>
    </source>
</evidence>
<proteinExistence type="inferred from homology"/>
<feature type="domain" description="HhH-GPD" evidence="6">
    <location>
        <begin position="128"/>
        <end position="288"/>
    </location>
</feature>
<dbReference type="SUPFAM" id="SSF48150">
    <property type="entry name" value="DNA-glycosylase"/>
    <property type="match status" value="1"/>
</dbReference>
<evidence type="ECO:0000256" key="3">
    <source>
        <dbReference type="ARBA" id="ARBA00012000"/>
    </source>
</evidence>
<dbReference type="EC" id="3.2.2.21" evidence="3"/>
<comment type="catalytic activity">
    <reaction evidence="1">
        <text>Hydrolysis of alkylated DNA, releasing 3-methyladenine, 3-methylguanine, 7-methylguanine and 7-methyladenine.</text>
        <dbReference type="EC" id="3.2.2.21"/>
    </reaction>
</comment>
<dbReference type="InterPro" id="IPR003265">
    <property type="entry name" value="HhH-GPD_domain"/>
</dbReference>
<dbReference type="GO" id="GO:0005737">
    <property type="term" value="C:cytoplasm"/>
    <property type="evidence" value="ECO:0007669"/>
    <property type="project" value="TreeGrafter"/>
</dbReference>
<dbReference type="GO" id="GO:0032131">
    <property type="term" value="F:alkylated DNA binding"/>
    <property type="evidence" value="ECO:0007669"/>
    <property type="project" value="TreeGrafter"/>
</dbReference>
<organism evidence="7 8">
    <name type="scientific">Salsuginibacillus halophilus</name>
    <dbReference type="NCBI Taxonomy" id="517424"/>
    <lineage>
        <taxon>Bacteria</taxon>
        <taxon>Bacillati</taxon>
        <taxon>Bacillota</taxon>
        <taxon>Bacilli</taxon>
        <taxon>Bacillales</taxon>
        <taxon>Bacillaceae</taxon>
        <taxon>Salsuginibacillus</taxon>
    </lineage>
</organism>
<dbReference type="PANTHER" id="PTHR43003">
    <property type="entry name" value="DNA-3-METHYLADENINE GLYCOSYLASE"/>
    <property type="match status" value="1"/>
</dbReference>
<keyword evidence="8" id="KW-1185">Reference proteome</keyword>
<dbReference type="RefSeq" id="WP_245893981.1">
    <property type="nucleotide sequence ID" value="NZ_PYAV01000010.1"/>
</dbReference>
<dbReference type="FunFam" id="1.10.340.30:FF:000004">
    <property type="entry name" value="DNA-3-methyladenine glycosylase II"/>
    <property type="match status" value="1"/>
</dbReference>
<evidence type="ECO:0000259" key="6">
    <source>
        <dbReference type="SMART" id="SM00478"/>
    </source>
</evidence>
<dbReference type="EMBL" id="PYAV01000010">
    <property type="protein sequence ID" value="PSL43606.1"/>
    <property type="molecule type" value="Genomic_DNA"/>
</dbReference>
<evidence type="ECO:0000313" key="8">
    <source>
        <dbReference type="Proteomes" id="UP000242310"/>
    </source>
</evidence>
<accession>A0A2P8HBL7</accession>
<dbReference type="AlphaFoldDB" id="A0A2P8HBL7"/>
<evidence type="ECO:0000256" key="2">
    <source>
        <dbReference type="ARBA" id="ARBA00010817"/>
    </source>
</evidence>
<dbReference type="CDD" id="cd00056">
    <property type="entry name" value="ENDO3c"/>
    <property type="match status" value="1"/>
</dbReference>
<name>A0A2P8HBL7_9BACI</name>
<dbReference type="GO" id="GO:0006285">
    <property type="term" value="P:base-excision repair, AP site formation"/>
    <property type="evidence" value="ECO:0007669"/>
    <property type="project" value="TreeGrafter"/>
</dbReference>
<evidence type="ECO:0000256" key="5">
    <source>
        <dbReference type="ARBA" id="ARBA00023204"/>
    </source>
</evidence>
<evidence type="ECO:0000256" key="4">
    <source>
        <dbReference type="ARBA" id="ARBA00022763"/>
    </source>
</evidence>
<protein>
    <recommendedName>
        <fullName evidence="3">DNA-3-methyladenine glycosylase II</fullName>
        <ecNumber evidence="3">3.2.2.21</ecNumber>
    </recommendedName>
</protein>
<keyword evidence="5" id="KW-0234">DNA repair</keyword>
<dbReference type="GO" id="GO:0043916">
    <property type="term" value="F:DNA-7-methylguanine glycosylase activity"/>
    <property type="evidence" value="ECO:0007669"/>
    <property type="project" value="TreeGrafter"/>
</dbReference>
<keyword evidence="4" id="KW-0227">DNA damage</keyword>
<dbReference type="SMART" id="SM00478">
    <property type="entry name" value="ENDO3c"/>
    <property type="match status" value="1"/>
</dbReference>
<gene>
    <name evidence="7" type="ORF">B0H94_11082</name>
</gene>
<dbReference type="Gene3D" id="1.10.1670.40">
    <property type="match status" value="1"/>
</dbReference>
<sequence>MAWREKIPLTPPYETKWMLKRLAMDPLNTVDAANGYVAVPLTMLNNAEVIHVWFSHDEAMPEVVVEGENLTFAQVYPQLARIFGWEQPLQKVYKHFQKTDLAPLAARYQGTPLVLDFDLYACLMKTIIHQQLNLSFAMTLTERFVQTYGSQKDGTWFYPAPETIASLEPEDLRALQFSRSKASYVIGVSQAVVEQSLDLQALHDKSNEDIMKQLTRYRGVGPWTGRCLLLFGLGRQDLLPANDIGIQRGLHTLLQTEKRPTALEVEAAGEQFAPYRSFASLYLWLSTEE</sequence>
<evidence type="ECO:0000256" key="1">
    <source>
        <dbReference type="ARBA" id="ARBA00000086"/>
    </source>
</evidence>
<dbReference type="GO" id="GO:0032993">
    <property type="term" value="C:protein-DNA complex"/>
    <property type="evidence" value="ECO:0007669"/>
    <property type="project" value="TreeGrafter"/>
</dbReference>
<reference evidence="7 8" key="1">
    <citation type="submission" date="2018-03" db="EMBL/GenBank/DDBJ databases">
        <title>Genomic Encyclopedia of Type Strains, Phase III (KMG-III): the genomes of soil and plant-associated and newly described type strains.</title>
        <authorList>
            <person name="Whitman W."/>
        </authorList>
    </citation>
    <scope>NUCLEOTIDE SEQUENCE [LARGE SCALE GENOMIC DNA]</scope>
    <source>
        <strain evidence="7 8">CGMCC 1.07653</strain>
    </source>
</reference>